<sequence length="435" mass="48202">MIVGIGATLTAGLLDKGVARFIEPAARLGNDSNWLEVTEQAIARSVVRKFSGWSTAIRYNEDITSAMALLLNSTRNIQGPKTGRTYIPRRFPYEIDCQQFNVVPIAGRLDVQNYGGCGTVAFGQQDTLDSVAIRELYINTTITKGSSGRVSIIVNQGLAPLAVSLSHPAVQKSLLNITQEGYSADCATLEHLQAEYTLGQDVPDVVDLLGYSFPVTVTNKCLDHTGRLRILSMTTVRYLTSRLKHFNNSTTHYFEDDSDELLVAMKKRVRKIISGFEVRDPQPAPLMVMELKVNGSSIDYITCSFVPYWEYDTEGTLECVYAMTSTLILKPRTPIPELVFKPKGKRIDGADMLFNPGVAMIIEHSPKVAEDGRPEKVSLSRTREATMKATLFMAELGHNFITEFDFGELWVLYDTQDAIQGLEIPGWVLIIVASS</sequence>
<protein>
    <submittedName>
        <fullName evidence="1">Uncharacterized protein</fullName>
    </submittedName>
</protein>
<comment type="caution">
    <text evidence="1">The sequence shown here is derived from an EMBL/GenBank/DDBJ whole genome shotgun (WGS) entry which is preliminary data.</text>
</comment>
<evidence type="ECO:0000313" key="1">
    <source>
        <dbReference type="EMBL" id="KAF9333883.1"/>
    </source>
</evidence>
<evidence type="ECO:0000313" key="2">
    <source>
        <dbReference type="Proteomes" id="UP000696485"/>
    </source>
</evidence>
<name>A0A9P5SMI1_9FUNG</name>
<organism evidence="1 2">
    <name type="scientific">Podila minutissima</name>
    <dbReference type="NCBI Taxonomy" id="64525"/>
    <lineage>
        <taxon>Eukaryota</taxon>
        <taxon>Fungi</taxon>
        <taxon>Fungi incertae sedis</taxon>
        <taxon>Mucoromycota</taxon>
        <taxon>Mortierellomycotina</taxon>
        <taxon>Mortierellomycetes</taxon>
        <taxon>Mortierellales</taxon>
        <taxon>Mortierellaceae</taxon>
        <taxon>Podila</taxon>
    </lineage>
</organism>
<dbReference type="AlphaFoldDB" id="A0A9P5SMI1"/>
<dbReference type="Proteomes" id="UP000696485">
    <property type="component" value="Unassembled WGS sequence"/>
</dbReference>
<keyword evidence="2" id="KW-1185">Reference proteome</keyword>
<accession>A0A9P5SMI1</accession>
<gene>
    <name evidence="1" type="ORF">BG006_003036</name>
</gene>
<reference evidence="1" key="1">
    <citation type="journal article" date="2020" name="Fungal Divers.">
        <title>Resolving the Mortierellaceae phylogeny through synthesis of multi-gene phylogenetics and phylogenomics.</title>
        <authorList>
            <person name="Vandepol N."/>
            <person name="Liber J."/>
            <person name="Desiro A."/>
            <person name="Na H."/>
            <person name="Kennedy M."/>
            <person name="Barry K."/>
            <person name="Grigoriev I.V."/>
            <person name="Miller A.N."/>
            <person name="O'Donnell K."/>
            <person name="Stajich J.E."/>
            <person name="Bonito G."/>
        </authorList>
    </citation>
    <scope>NUCLEOTIDE SEQUENCE</scope>
    <source>
        <strain evidence="1">NVP1</strain>
    </source>
</reference>
<proteinExistence type="predicted"/>
<dbReference type="EMBL" id="JAAAUY010000178">
    <property type="protein sequence ID" value="KAF9333883.1"/>
    <property type="molecule type" value="Genomic_DNA"/>
</dbReference>